<reference evidence="16" key="1">
    <citation type="submission" date="2014-09" db="EMBL/GenBank/DDBJ databases">
        <authorList>
            <person name="Illeghems K.G."/>
        </authorList>
    </citation>
    <scope>NUCLEOTIDE SEQUENCE [LARGE SCALE GENOMIC DNA]</scope>
    <source>
        <strain evidence="16">LMG 23848T</strain>
    </source>
</reference>
<dbReference type="InterPro" id="IPR050924">
    <property type="entry name" value="Peroxiredoxin_BCP/PrxQ"/>
</dbReference>
<dbReference type="Proteomes" id="UP000068250">
    <property type="component" value="Chromosome I"/>
</dbReference>
<dbReference type="SUPFAM" id="SSF52833">
    <property type="entry name" value="Thioredoxin-like"/>
    <property type="match status" value="1"/>
</dbReference>
<evidence type="ECO:0000256" key="10">
    <source>
        <dbReference type="ARBA" id="ARBA00042639"/>
    </source>
</evidence>
<dbReference type="EMBL" id="LN609302">
    <property type="protein sequence ID" value="CEF56185.1"/>
    <property type="molecule type" value="Genomic_DNA"/>
</dbReference>
<gene>
    <name evidence="14" type="primary">bcp</name>
    <name evidence="14" type="ORF">AGA_1830</name>
    <name evidence="15" type="ORF">GOB80_11405</name>
</gene>
<dbReference type="PROSITE" id="PS51352">
    <property type="entry name" value="THIOREDOXIN_2"/>
    <property type="match status" value="1"/>
</dbReference>
<dbReference type="GO" id="GO:0045454">
    <property type="term" value="P:cell redox homeostasis"/>
    <property type="evidence" value="ECO:0007669"/>
    <property type="project" value="TreeGrafter"/>
</dbReference>
<keyword evidence="12" id="KW-0732">Signal</keyword>
<dbReference type="GO" id="GO:0005737">
    <property type="term" value="C:cytoplasm"/>
    <property type="evidence" value="ECO:0007669"/>
    <property type="project" value="TreeGrafter"/>
</dbReference>
<comment type="catalytic activity">
    <reaction evidence="11">
        <text>a hydroperoxide + [thioredoxin]-dithiol = an alcohol + [thioredoxin]-disulfide + H2O</text>
        <dbReference type="Rhea" id="RHEA:62620"/>
        <dbReference type="Rhea" id="RHEA-COMP:10698"/>
        <dbReference type="Rhea" id="RHEA-COMP:10700"/>
        <dbReference type="ChEBI" id="CHEBI:15377"/>
        <dbReference type="ChEBI" id="CHEBI:29950"/>
        <dbReference type="ChEBI" id="CHEBI:30879"/>
        <dbReference type="ChEBI" id="CHEBI:35924"/>
        <dbReference type="ChEBI" id="CHEBI:50058"/>
        <dbReference type="EC" id="1.11.1.24"/>
    </reaction>
</comment>
<dbReference type="GO" id="GO:0008379">
    <property type="term" value="F:thioredoxin peroxidase activity"/>
    <property type="evidence" value="ECO:0007669"/>
    <property type="project" value="TreeGrafter"/>
</dbReference>
<evidence type="ECO:0000256" key="4">
    <source>
        <dbReference type="ARBA" id="ARBA00022862"/>
    </source>
</evidence>
<dbReference type="GO" id="GO:0034599">
    <property type="term" value="P:cellular response to oxidative stress"/>
    <property type="evidence" value="ECO:0007669"/>
    <property type="project" value="TreeGrafter"/>
</dbReference>
<evidence type="ECO:0000256" key="1">
    <source>
        <dbReference type="ARBA" id="ARBA00003330"/>
    </source>
</evidence>
<keyword evidence="4" id="KW-0049">Antioxidant</keyword>
<dbReference type="AlphaFoldDB" id="A0A0U5FA83"/>
<dbReference type="CDD" id="cd03017">
    <property type="entry name" value="PRX_BCP"/>
    <property type="match status" value="1"/>
</dbReference>
<keyword evidence="7" id="KW-0676">Redox-active center</keyword>
<evidence type="ECO:0000256" key="12">
    <source>
        <dbReference type="SAM" id="SignalP"/>
    </source>
</evidence>
<dbReference type="InterPro" id="IPR000866">
    <property type="entry name" value="AhpC/TSA"/>
</dbReference>
<dbReference type="OrthoDB" id="5572803at2"/>
<dbReference type="STRING" id="431306.AGA_1830"/>
<evidence type="ECO:0000313" key="15">
    <source>
        <dbReference type="EMBL" id="NHO40276.1"/>
    </source>
</evidence>
<evidence type="ECO:0000313" key="17">
    <source>
        <dbReference type="Proteomes" id="UP000657200"/>
    </source>
</evidence>
<dbReference type="InterPro" id="IPR013766">
    <property type="entry name" value="Thioredoxin_domain"/>
</dbReference>
<dbReference type="Proteomes" id="UP000657200">
    <property type="component" value="Unassembled WGS sequence"/>
</dbReference>
<name>A0A0U5FA83_9PROT</name>
<accession>A0A0U5FA83</accession>
<organism evidence="14 16">
    <name type="scientific">Acetobacter ghanensis</name>
    <dbReference type="NCBI Taxonomy" id="431306"/>
    <lineage>
        <taxon>Bacteria</taxon>
        <taxon>Pseudomonadati</taxon>
        <taxon>Pseudomonadota</taxon>
        <taxon>Alphaproteobacteria</taxon>
        <taxon>Acetobacterales</taxon>
        <taxon>Acetobacteraceae</taxon>
        <taxon>Acetobacter</taxon>
    </lineage>
</organism>
<dbReference type="Gene3D" id="3.40.30.10">
    <property type="entry name" value="Glutaredoxin"/>
    <property type="match status" value="1"/>
</dbReference>
<dbReference type="InterPro" id="IPR036249">
    <property type="entry name" value="Thioredoxin-like_sf"/>
</dbReference>
<comment type="function">
    <text evidence="1">Thiol-specific peroxidase that catalyzes the reduction of hydrogen peroxide and organic hydroperoxides to water and alcohols, respectively. Plays a role in cell protection against oxidative stress by detoxifying peroxides and as sensor of hydrogen peroxide-mediated signaling events.</text>
</comment>
<dbReference type="Pfam" id="PF00578">
    <property type="entry name" value="AhpC-TSA"/>
    <property type="match status" value="1"/>
</dbReference>
<reference evidence="14" key="2">
    <citation type="submission" date="2014-09" db="EMBL/GenBank/DDBJ databases">
        <authorList>
            <person name="Magalhaes I.L.F."/>
            <person name="Oliveira U."/>
            <person name="Santos F.R."/>
            <person name="Vidigal T.H.D.A."/>
            <person name="Brescovit A.D."/>
            <person name="Santos A.J."/>
        </authorList>
    </citation>
    <scope>NUCLEOTIDE SEQUENCE</scope>
    <source>
        <strain evidence="14">LMG 23848T</strain>
    </source>
</reference>
<evidence type="ECO:0000256" key="3">
    <source>
        <dbReference type="ARBA" id="ARBA00022559"/>
    </source>
</evidence>
<protein>
    <recommendedName>
        <fullName evidence="2">thioredoxin-dependent peroxiredoxin</fullName>
        <ecNumber evidence="2">1.11.1.24</ecNumber>
    </recommendedName>
    <alternativeName>
        <fullName evidence="8">Thioredoxin peroxidase</fullName>
    </alternativeName>
    <alternativeName>
        <fullName evidence="10">Thioredoxin-dependent peroxiredoxin Bcp</fullName>
    </alternativeName>
</protein>
<keyword evidence="5 14" id="KW-0560">Oxidoreductase</keyword>
<evidence type="ECO:0000259" key="13">
    <source>
        <dbReference type="PROSITE" id="PS51352"/>
    </source>
</evidence>
<comment type="similarity">
    <text evidence="9">Belongs to the peroxiredoxin family. BCP/PrxQ subfamily.</text>
</comment>
<dbReference type="PANTHER" id="PTHR42801:SF4">
    <property type="entry name" value="AHPC_TSA FAMILY PROTEIN"/>
    <property type="match status" value="1"/>
</dbReference>
<keyword evidence="17" id="KW-1185">Reference proteome</keyword>
<proteinExistence type="inferred from homology"/>
<dbReference type="EMBL" id="WOTE01000008">
    <property type="protein sequence ID" value="NHO40276.1"/>
    <property type="molecule type" value="Genomic_DNA"/>
</dbReference>
<keyword evidence="3 14" id="KW-0575">Peroxidase</keyword>
<evidence type="ECO:0000256" key="2">
    <source>
        <dbReference type="ARBA" id="ARBA00013017"/>
    </source>
</evidence>
<evidence type="ECO:0000256" key="7">
    <source>
        <dbReference type="ARBA" id="ARBA00023284"/>
    </source>
</evidence>
<feature type="domain" description="Thioredoxin" evidence="13">
    <location>
        <begin position="35"/>
        <end position="186"/>
    </location>
</feature>
<feature type="signal peptide" evidence="12">
    <location>
        <begin position="1"/>
        <end position="33"/>
    </location>
</feature>
<dbReference type="PANTHER" id="PTHR42801">
    <property type="entry name" value="THIOREDOXIN-DEPENDENT PEROXIDE REDUCTASE"/>
    <property type="match status" value="1"/>
</dbReference>
<evidence type="ECO:0000313" key="16">
    <source>
        <dbReference type="Proteomes" id="UP000068250"/>
    </source>
</evidence>
<reference evidence="15 17" key="3">
    <citation type="journal article" date="2020" name="Int. J. Syst. Evol. Microbiol.">
        <title>Novel acetic acid bacteria from cider fermentations: Acetobacter conturbans sp. nov. and Acetobacter fallax sp. nov.</title>
        <authorList>
            <person name="Sombolestani A.S."/>
            <person name="Cleenwerck I."/>
            <person name="Cnockaert M."/>
            <person name="Borremans W."/>
            <person name="Wieme A.D."/>
            <person name="De Vuyst L."/>
            <person name="Vandamme P."/>
        </authorList>
    </citation>
    <scope>NUCLEOTIDE SEQUENCE [LARGE SCALE GENOMIC DNA]</scope>
    <source>
        <strain evidence="15 17">LMG 23848</strain>
    </source>
</reference>
<evidence type="ECO:0000256" key="9">
    <source>
        <dbReference type="ARBA" id="ARBA00038489"/>
    </source>
</evidence>
<keyword evidence="6" id="KW-1015">Disulfide bond</keyword>
<dbReference type="PATRIC" id="fig|431306.5.peg.1874"/>
<feature type="chain" id="PRO_5006856734" description="thioredoxin-dependent peroxiredoxin" evidence="12">
    <location>
        <begin position="34"/>
        <end position="198"/>
    </location>
</feature>
<evidence type="ECO:0000256" key="5">
    <source>
        <dbReference type="ARBA" id="ARBA00023002"/>
    </source>
</evidence>
<evidence type="ECO:0000256" key="6">
    <source>
        <dbReference type="ARBA" id="ARBA00023157"/>
    </source>
</evidence>
<evidence type="ECO:0000313" key="14">
    <source>
        <dbReference type="EMBL" id="CEF56185.1"/>
    </source>
</evidence>
<dbReference type="EC" id="1.11.1.24" evidence="2"/>
<evidence type="ECO:0000256" key="11">
    <source>
        <dbReference type="ARBA" id="ARBA00049091"/>
    </source>
</evidence>
<sequence>MIRKSRVSKGLLLSLLAVPFCAGVQLTCNPAHAALSQGANAPDFTLHGALAGKPILFSLKAALAKGPVVLYFFPAAFTPGCTQEAHDFADAADQFQSEGATLVGITAGNMDRVAEFSKVECRDRFAVLADPGALTAILYHSVNTDHQTLLSQRTSYVIAPDGTILFSFTGNDPEQHVTKTLESLKNWQKGKIQEESRK</sequence>
<evidence type="ECO:0000256" key="8">
    <source>
        <dbReference type="ARBA" id="ARBA00032824"/>
    </source>
</evidence>